<accession>A0A1S8D0P6</accession>
<dbReference type="GeneID" id="99632117"/>
<dbReference type="Proteomes" id="UP000254919">
    <property type="component" value="Unassembled WGS sequence"/>
</dbReference>
<dbReference type="OrthoDB" id="9805176at2"/>
<organism evidence="1 3">
    <name type="scientific">Roseomonas mucosa</name>
    <dbReference type="NCBI Taxonomy" id="207340"/>
    <lineage>
        <taxon>Bacteria</taxon>
        <taxon>Pseudomonadati</taxon>
        <taxon>Pseudomonadota</taxon>
        <taxon>Alphaproteobacteria</taxon>
        <taxon>Acetobacterales</taxon>
        <taxon>Roseomonadaceae</taxon>
        <taxon>Roseomonas</taxon>
    </lineage>
</organism>
<dbReference type="GO" id="GO:0016787">
    <property type="term" value="F:hydrolase activity"/>
    <property type="evidence" value="ECO:0007669"/>
    <property type="project" value="UniProtKB-KW"/>
</dbReference>
<dbReference type="RefSeq" id="WP_019460716.1">
    <property type="nucleotide sequence ID" value="NZ_AP031462.1"/>
</dbReference>
<dbReference type="InterPro" id="IPR026002">
    <property type="entry name" value="ATC_hydrolase-like"/>
</dbReference>
<keyword evidence="1" id="KW-0378">Hydrolase</keyword>
<dbReference type="EMBL" id="UGVN01000001">
    <property type="protein sequence ID" value="SUE39075.1"/>
    <property type="molecule type" value="Genomic_DNA"/>
</dbReference>
<keyword evidence="3" id="KW-1185">Reference proteome</keyword>
<dbReference type="AlphaFoldDB" id="A0A1S8D0P6"/>
<evidence type="ECO:0000313" key="1">
    <source>
        <dbReference type="EMBL" id="ONH81158.1"/>
    </source>
</evidence>
<protein>
    <submittedName>
        <fullName evidence="1">2-amino-thiazoline-4-carboxylic acid hydrolase</fullName>
    </submittedName>
</protein>
<evidence type="ECO:0000313" key="2">
    <source>
        <dbReference type="EMBL" id="SUE39075.1"/>
    </source>
</evidence>
<gene>
    <name evidence="1" type="ORF">APZ41_021390</name>
    <name evidence="2" type="ORF">NCTC13291_01062</name>
</gene>
<name>A0A1S8D0P6_9PROT</name>
<dbReference type="Proteomes" id="UP000054844">
    <property type="component" value="Unassembled WGS sequence"/>
</dbReference>
<evidence type="ECO:0000313" key="4">
    <source>
        <dbReference type="Proteomes" id="UP000254919"/>
    </source>
</evidence>
<dbReference type="EMBL" id="LLWF02000179">
    <property type="protein sequence ID" value="ONH81158.1"/>
    <property type="molecule type" value="Genomic_DNA"/>
</dbReference>
<reference evidence="2 4" key="2">
    <citation type="submission" date="2018-06" db="EMBL/GenBank/DDBJ databases">
        <authorList>
            <consortium name="Pathogen Informatics"/>
            <person name="Doyle S."/>
        </authorList>
    </citation>
    <scope>NUCLEOTIDE SEQUENCE [LARGE SCALE GENOMIC DNA]</scope>
    <source>
        <strain evidence="2 4">NCTC13291</strain>
    </source>
</reference>
<evidence type="ECO:0000313" key="3">
    <source>
        <dbReference type="Proteomes" id="UP000054844"/>
    </source>
</evidence>
<dbReference type="STRING" id="207340.APZ41_021390"/>
<sequence>MPEDQAVTPIIERRRIEAELLKEVYETLKAKLGREAAQELIAESVRRSAIAQAAGFAASTPGGTSLQSFVDIQRHWTAGGALEIETVGRDATHFAFNVTRCRYAEMYRAMGLGEIGHLLSCQRDGAFCEGYDPKLKMERTQTIMGGASHCDFRYHYEEDAA</sequence>
<proteinExistence type="predicted"/>
<reference evidence="1 3" key="1">
    <citation type="submission" date="2016-12" db="EMBL/GenBank/DDBJ databases">
        <title>Draft genome sequence of Roseomonas mucosa strain AU37, isolated from a peripheral intravenous catheter.</title>
        <authorList>
            <person name="Choudhury M.A."/>
            <person name="Sidjabat H.E."/>
            <person name="Wailan A.M."/>
            <person name="Zhang L."/>
            <person name="Marsh N.M."/>
            <person name="Rickard C.M."/>
            <person name="Davies M."/>
            <person name="Mcmillan D.J."/>
        </authorList>
    </citation>
    <scope>NUCLEOTIDE SEQUENCE [LARGE SCALE GENOMIC DNA]</scope>
    <source>
        <strain evidence="1 3">SAVE376</strain>
    </source>
</reference>
<dbReference type="Pfam" id="PF14196">
    <property type="entry name" value="ATC_hydrolase"/>
    <property type="match status" value="1"/>
</dbReference>